<dbReference type="Pfam" id="PF11367">
    <property type="entry name" value="Tail_completion_gp17"/>
    <property type="match status" value="1"/>
</dbReference>
<accession>A0A4Y9JQY4</accession>
<gene>
    <name evidence="1" type="ORF">E4T80_11515</name>
</gene>
<sequence>MIRHTLFNALSPVVAGHCFYEVIPETQRAFPVIVYQFAHINPNSALEDGDLDDFSVQIDLYSPNPDDIFRLRKPVMQAVETACTFAERVSDWSDYESDTRLHRRIFHYTIAYEEAS</sequence>
<dbReference type="InterPro" id="IPR021508">
    <property type="entry name" value="Gp17-like"/>
</dbReference>
<comment type="caution">
    <text evidence="1">The sequence shown here is derived from an EMBL/GenBank/DDBJ whole genome shotgun (WGS) entry which is preliminary data.</text>
</comment>
<proteinExistence type="predicted"/>
<evidence type="ECO:0000313" key="2">
    <source>
        <dbReference type="Proteomes" id="UP000297396"/>
    </source>
</evidence>
<dbReference type="EMBL" id="SPPA01000033">
    <property type="protein sequence ID" value="TFV07978.1"/>
    <property type="molecule type" value="Genomic_DNA"/>
</dbReference>
<evidence type="ECO:0000313" key="1">
    <source>
        <dbReference type="EMBL" id="TFV07978.1"/>
    </source>
</evidence>
<dbReference type="AlphaFoldDB" id="A0A4Y9JQY4"/>
<organism evidence="1 2">
    <name type="scientific">Muribacter muris</name>
    <dbReference type="NCBI Taxonomy" id="67855"/>
    <lineage>
        <taxon>Bacteria</taxon>
        <taxon>Pseudomonadati</taxon>
        <taxon>Pseudomonadota</taxon>
        <taxon>Gammaproteobacteria</taxon>
        <taxon>Pasteurellales</taxon>
        <taxon>Pasteurellaceae</taxon>
        <taxon>Muribacter</taxon>
    </lineage>
</organism>
<name>A0A4Y9JQY4_9PAST</name>
<reference evidence="1 2" key="1">
    <citation type="submission" date="2019-03" db="EMBL/GenBank/DDBJ databases">
        <title>Diversity of the mouse oral microbiome.</title>
        <authorList>
            <person name="Joseph S."/>
            <person name="Aduse-Opoku J."/>
            <person name="Curtis M."/>
            <person name="Wade W."/>
            <person name="Hashim A."/>
        </authorList>
    </citation>
    <scope>NUCLEOTIDE SEQUENCE [LARGE SCALE GENOMIC DNA]</scope>
    <source>
        <strain evidence="1 2">WT12</strain>
    </source>
</reference>
<dbReference type="Proteomes" id="UP000297396">
    <property type="component" value="Unassembled WGS sequence"/>
</dbReference>
<protein>
    <submittedName>
        <fullName evidence="1">DUF3168 domain-containing protein</fullName>
    </submittedName>
</protein>
<dbReference type="RefSeq" id="WP_135058543.1">
    <property type="nucleotide sequence ID" value="NZ_JADGLC010000033.1"/>
</dbReference>
<dbReference type="OrthoDB" id="9141476at2"/>